<dbReference type="EMBL" id="CAJVPD010000221">
    <property type="protein sequence ID" value="CAG8368411.1"/>
    <property type="molecule type" value="Genomic_DNA"/>
</dbReference>
<keyword evidence="2" id="KW-0472">Membrane</keyword>
<organism evidence="3 4">
    <name type="scientific">Penicillium salamii</name>
    <dbReference type="NCBI Taxonomy" id="1612424"/>
    <lineage>
        <taxon>Eukaryota</taxon>
        <taxon>Fungi</taxon>
        <taxon>Dikarya</taxon>
        <taxon>Ascomycota</taxon>
        <taxon>Pezizomycotina</taxon>
        <taxon>Eurotiomycetes</taxon>
        <taxon>Eurotiomycetidae</taxon>
        <taxon>Eurotiales</taxon>
        <taxon>Aspergillaceae</taxon>
        <taxon>Penicillium</taxon>
    </lineage>
</organism>
<feature type="compositionally biased region" description="Low complexity" evidence="1">
    <location>
        <begin position="51"/>
        <end position="68"/>
    </location>
</feature>
<keyword evidence="2" id="KW-0812">Transmembrane</keyword>
<proteinExistence type="predicted"/>
<feature type="region of interest" description="Disordered" evidence="1">
    <location>
        <begin position="1"/>
        <end position="131"/>
    </location>
</feature>
<gene>
    <name evidence="3" type="ORF">PSALAMII_LOCUS4369</name>
</gene>
<protein>
    <submittedName>
        <fullName evidence="3">Uncharacterized protein</fullName>
    </submittedName>
</protein>
<evidence type="ECO:0000256" key="2">
    <source>
        <dbReference type="SAM" id="Phobius"/>
    </source>
</evidence>
<name>A0A9W4NED0_9EURO</name>
<feature type="compositionally biased region" description="Polar residues" evidence="1">
    <location>
        <begin position="74"/>
        <end position="84"/>
    </location>
</feature>
<sequence length="321" mass="35588">MRSPEMSHSPAYYQEQGPFGTANPRSSIPTPPPAARRSQEQSSILGHPVGSRPSSLSSDASPRASASRGYRVYHQTQGGSSWPTAESRDTDSFPAGLTLSGAHKEERVRSSITDRPSLMSGEHSNPSITRVRKRGIPSDEIVTHEGHDALLMLFRLTIVPVYSFGACFYAIFAFFFALLVSPFRLCSFSQYLRSTTFVSQLCDLLSPSLHIHERLVCLRPPSVEDRSSSTQWIRSDPESDQPSVLSEPSEVYSIAKSMAVLVLSPIFSIAILLLAWIAAFFWVFSMILGNPDGTERKDDGRTAVLGVCKWWRTWLCKARKS</sequence>
<evidence type="ECO:0000313" key="4">
    <source>
        <dbReference type="Proteomes" id="UP001152592"/>
    </source>
</evidence>
<dbReference type="AlphaFoldDB" id="A0A9W4NED0"/>
<feature type="transmembrane region" description="Helical" evidence="2">
    <location>
        <begin position="266"/>
        <end position="288"/>
    </location>
</feature>
<comment type="caution">
    <text evidence="3">The sequence shown here is derived from an EMBL/GenBank/DDBJ whole genome shotgun (WGS) entry which is preliminary data.</text>
</comment>
<keyword evidence="2" id="KW-1133">Transmembrane helix</keyword>
<accession>A0A9W4NED0</accession>
<evidence type="ECO:0000313" key="3">
    <source>
        <dbReference type="EMBL" id="CAG8368411.1"/>
    </source>
</evidence>
<dbReference type="Proteomes" id="UP001152592">
    <property type="component" value="Unassembled WGS sequence"/>
</dbReference>
<dbReference type="OrthoDB" id="5420214at2759"/>
<feature type="transmembrane region" description="Helical" evidence="2">
    <location>
        <begin position="161"/>
        <end position="183"/>
    </location>
</feature>
<evidence type="ECO:0000256" key="1">
    <source>
        <dbReference type="SAM" id="MobiDB-lite"/>
    </source>
</evidence>
<reference evidence="3" key="1">
    <citation type="submission" date="2021-07" db="EMBL/GenBank/DDBJ databases">
        <authorList>
            <person name="Branca A.L. A."/>
        </authorList>
    </citation>
    <scope>NUCLEOTIDE SEQUENCE</scope>
</reference>